<reference evidence="1 2" key="1">
    <citation type="submission" date="2019-09" db="EMBL/GenBank/DDBJ databases">
        <title>Phylogeny of genus Pseudoclavibacter and closely related genus.</title>
        <authorList>
            <person name="Li Y."/>
        </authorList>
    </citation>
    <scope>NUCLEOTIDE SEQUENCE [LARGE SCALE GENOMIC DNA]</scope>
    <source>
        <strain evidence="1 2">DSM 23821</strain>
    </source>
</reference>
<proteinExistence type="predicted"/>
<dbReference type="RefSeq" id="WP_158041776.1">
    <property type="nucleotide sequence ID" value="NZ_JACCFV010000001.1"/>
</dbReference>
<protein>
    <submittedName>
        <fullName evidence="1">Uncharacterized protein</fullName>
    </submittedName>
</protein>
<accession>A0A7J5BNT2</accession>
<organism evidence="1 2">
    <name type="scientific">Pseudoclavibacter chungangensis</name>
    <dbReference type="NCBI Taxonomy" id="587635"/>
    <lineage>
        <taxon>Bacteria</taxon>
        <taxon>Bacillati</taxon>
        <taxon>Actinomycetota</taxon>
        <taxon>Actinomycetes</taxon>
        <taxon>Micrococcales</taxon>
        <taxon>Microbacteriaceae</taxon>
        <taxon>Pseudoclavibacter</taxon>
    </lineage>
</organism>
<dbReference type="AlphaFoldDB" id="A0A7J5BNT2"/>
<gene>
    <name evidence="1" type="ORF">F8O01_15270</name>
</gene>
<comment type="caution">
    <text evidence="1">The sequence shown here is derived from an EMBL/GenBank/DDBJ whole genome shotgun (WGS) entry which is preliminary data.</text>
</comment>
<dbReference type="EMBL" id="WBJZ01000023">
    <property type="protein sequence ID" value="KAB1653428.1"/>
    <property type="molecule type" value="Genomic_DNA"/>
</dbReference>
<keyword evidence="2" id="KW-1185">Reference proteome</keyword>
<evidence type="ECO:0000313" key="1">
    <source>
        <dbReference type="EMBL" id="KAB1653428.1"/>
    </source>
</evidence>
<evidence type="ECO:0000313" key="2">
    <source>
        <dbReference type="Proteomes" id="UP000467240"/>
    </source>
</evidence>
<sequence>MLALVRSGVEVIVPVGEESWVEPLRLLAEREDDIAVVEAHRKLGFGRADASQESLRRRMHVGI</sequence>
<name>A0A7J5BNT2_9MICO</name>
<dbReference type="Proteomes" id="UP000467240">
    <property type="component" value="Unassembled WGS sequence"/>
</dbReference>